<dbReference type="EMBL" id="KK914318">
    <property type="protein sequence ID" value="KDP41517.1"/>
    <property type="molecule type" value="Genomic_DNA"/>
</dbReference>
<sequence length="126" mass="14643">MERTDSSPRNREEERSVLSCWGRLKLNLPWAKRRIGSSYTTNRDTTSSIQKRVGWSWNWNWNNIAAAFTRTKRQQRTAAVGYGYDPLSYAQNFDDGCLDDENEDGFSRGFSSRFAPPQSRSLQDHK</sequence>
<name>A0A067KZA7_JATCU</name>
<feature type="region of interest" description="Disordered" evidence="1">
    <location>
        <begin position="100"/>
        <end position="126"/>
    </location>
</feature>
<evidence type="ECO:0000313" key="3">
    <source>
        <dbReference type="Proteomes" id="UP000027138"/>
    </source>
</evidence>
<evidence type="ECO:0000256" key="1">
    <source>
        <dbReference type="SAM" id="MobiDB-lite"/>
    </source>
</evidence>
<proteinExistence type="predicted"/>
<dbReference type="Proteomes" id="UP000027138">
    <property type="component" value="Unassembled WGS sequence"/>
</dbReference>
<dbReference type="AlphaFoldDB" id="A0A067KZA7"/>
<dbReference type="OrthoDB" id="689706at2759"/>
<reference evidence="2 3" key="1">
    <citation type="journal article" date="2014" name="PLoS ONE">
        <title>Global Analysis of Gene Expression Profiles in Physic Nut (Jatropha curcas L.) Seedlings Exposed to Salt Stress.</title>
        <authorList>
            <person name="Zhang L."/>
            <person name="Zhang C."/>
            <person name="Wu P."/>
            <person name="Chen Y."/>
            <person name="Li M."/>
            <person name="Jiang H."/>
            <person name="Wu G."/>
        </authorList>
    </citation>
    <scope>NUCLEOTIDE SEQUENCE [LARGE SCALE GENOMIC DNA]</scope>
    <source>
        <strain evidence="3">cv. GZQX0401</strain>
        <tissue evidence="2">Young leaves</tissue>
    </source>
</reference>
<dbReference type="PANTHER" id="PTHR33168">
    <property type="entry name" value="STRESS INDUCED PROTEIN-RELATED"/>
    <property type="match status" value="1"/>
</dbReference>
<evidence type="ECO:0000313" key="2">
    <source>
        <dbReference type="EMBL" id="KDP41517.1"/>
    </source>
</evidence>
<protein>
    <submittedName>
        <fullName evidence="2">Uncharacterized protein</fullName>
    </submittedName>
</protein>
<accession>A0A067KZA7</accession>
<gene>
    <name evidence="2" type="ORF">JCGZ_15924</name>
</gene>
<organism evidence="2 3">
    <name type="scientific">Jatropha curcas</name>
    <name type="common">Barbados nut</name>
    <dbReference type="NCBI Taxonomy" id="180498"/>
    <lineage>
        <taxon>Eukaryota</taxon>
        <taxon>Viridiplantae</taxon>
        <taxon>Streptophyta</taxon>
        <taxon>Embryophyta</taxon>
        <taxon>Tracheophyta</taxon>
        <taxon>Spermatophyta</taxon>
        <taxon>Magnoliopsida</taxon>
        <taxon>eudicotyledons</taxon>
        <taxon>Gunneridae</taxon>
        <taxon>Pentapetalae</taxon>
        <taxon>rosids</taxon>
        <taxon>fabids</taxon>
        <taxon>Malpighiales</taxon>
        <taxon>Euphorbiaceae</taxon>
        <taxon>Crotonoideae</taxon>
        <taxon>Jatropheae</taxon>
        <taxon>Jatropha</taxon>
    </lineage>
</organism>
<keyword evidence="3" id="KW-1185">Reference proteome</keyword>